<protein>
    <submittedName>
        <fullName evidence="1">Cytochrome P450</fullName>
    </submittedName>
</protein>
<name>A0A2U1ML79_ARTAN</name>
<evidence type="ECO:0000313" key="2">
    <source>
        <dbReference type="Proteomes" id="UP000245207"/>
    </source>
</evidence>
<organism evidence="1 2">
    <name type="scientific">Artemisia annua</name>
    <name type="common">Sweet wormwood</name>
    <dbReference type="NCBI Taxonomy" id="35608"/>
    <lineage>
        <taxon>Eukaryota</taxon>
        <taxon>Viridiplantae</taxon>
        <taxon>Streptophyta</taxon>
        <taxon>Embryophyta</taxon>
        <taxon>Tracheophyta</taxon>
        <taxon>Spermatophyta</taxon>
        <taxon>Magnoliopsida</taxon>
        <taxon>eudicotyledons</taxon>
        <taxon>Gunneridae</taxon>
        <taxon>Pentapetalae</taxon>
        <taxon>asterids</taxon>
        <taxon>campanulids</taxon>
        <taxon>Asterales</taxon>
        <taxon>Asteraceae</taxon>
        <taxon>Asteroideae</taxon>
        <taxon>Anthemideae</taxon>
        <taxon>Artemisiinae</taxon>
        <taxon>Artemisia</taxon>
    </lineage>
</organism>
<keyword evidence="2" id="KW-1185">Reference proteome</keyword>
<reference evidence="1 2" key="1">
    <citation type="journal article" date="2018" name="Mol. Plant">
        <title>The genome of Artemisia annua provides insight into the evolution of Asteraceae family and artemisinin biosynthesis.</title>
        <authorList>
            <person name="Shen Q."/>
            <person name="Zhang L."/>
            <person name="Liao Z."/>
            <person name="Wang S."/>
            <person name="Yan T."/>
            <person name="Shi P."/>
            <person name="Liu M."/>
            <person name="Fu X."/>
            <person name="Pan Q."/>
            <person name="Wang Y."/>
            <person name="Lv Z."/>
            <person name="Lu X."/>
            <person name="Zhang F."/>
            <person name="Jiang W."/>
            <person name="Ma Y."/>
            <person name="Chen M."/>
            <person name="Hao X."/>
            <person name="Li L."/>
            <person name="Tang Y."/>
            <person name="Lv G."/>
            <person name="Zhou Y."/>
            <person name="Sun X."/>
            <person name="Brodelius P.E."/>
            <person name="Rose J.K.C."/>
            <person name="Tang K."/>
        </authorList>
    </citation>
    <scope>NUCLEOTIDE SEQUENCE [LARGE SCALE GENOMIC DNA]</scope>
    <source>
        <strain evidence="2">cv. Huhao1</strain>
        <tissue evidence="1">Leaf</tissue>
    </source>
</reference>
<dbReference type="EMBL" id="PKPP01004965">
    <property type="protein sequence ID" value="PWA62023.1"/>
    <property type="molecule type" value="Genomic_DNA"/>
</dbReference>
<dbReference type="AlphaFoldDB" id="A0A2U1ML79"/>
<accession>A0A2U1ML79</accession>
<comment type="caution">
    <text evidence="1">The sequence shown here is derived from an EMBL/GenBank/DDBJ whole genome shotgun (WGS) entry which is preliminary data.</text>
</comment>
<gene>
    <name evidence="1" type="ORF">CTI12_AA368070</name>
</gene>
<proteinExistence type="predicted"/>
<dbReference type="Gene3D" id="3.60.10.10">
    <property type="entry name" value="Endonuclease/exonuclease/phosphatase"/>
    <property type="match status" value="1"/>
</dbReference>
<dbReference type="OrthoDB" id="692400at2759"/>
<evidence type="ECO:0000313" key="1">
    <source>
        <dbReference type="EMBL" id="PWA62023.1"/>
    </source>
</evidence>
<dbReference type="Proteomes" id="UP000245207">
    <property type="component" value="Unassembled WGS sequence"/>
</dbReference>
<dbReference type="InterPro" id="IPR036691">
    <property type="entry name" value="Endo/exonu/phosph_ase_sf"/>
</dbReference>
<dbReference type="SUPFAM" id="SSF56219">
    <property type="entry name" value="DNase I-like"/>
    <property type="match status" value="1"/>
</dbReference>
<sequence length="302" mass="34619">MVNFVTEKKEFLPLVQAEWKKDIEGFQMYKVVKKMKLLKSKQSTHAAGEDCFLAVVGKWKGAEGLVGLLNVYGPRDEYQRLELLNKLGNLLGMRDVMWCIFGDFNEVRGPGDRMNSQYNERSARKFNEFIRECDLIDIPMGGRIDLHSLLCPCCENAVETTDHIMVRCSYASAVWSKIYGGILVVLMVINQSFQFQLSEEIFSGKNLEKVINQSFQFQLSEEIFSGKNLEKLASANLQIICNDWDKIGWLRYAQRKHITWIAKLDIKLLDLSPPGYKKRALSHNLVGLRVVRSRVDLALDSI</sequence>